<evidence type="ECO:0000313" key="4">
    <source>
        <dbReference type="Proteomes" id="UP000701853"/>
    </source>
</evidence>
<proteinExistence type="predicted"/>
<comment type="caution">
    <text evidence="3">The sequence shown here is derived from an EMBL/GenBank/DDBJ whole genome shotgun (WGS) entry which is preliminary data.</text>
</comment>
<dbReference type="EMBL" id="JAHUZN010000001">
    <property type="protein sequence ID" value="KAG8503477.1"/>
    <property type="molecule type" value="Genomic_DNA"/>
</dbReference>
<protein>
    <recommendedName>
        <fullName evidence="5">Reverse transcriptase Ty1/copia-type domain-containing protein</fullName>
    </recommendedName>
</protein>
<dbReference type="InterPro" id="IPR043502">
    <property type="entry name" value="DNA/RNA_pol_sf"/>
</dbReference>
<organism evidence="3 4">
    <name type="scientific">Gossypium anomalum</name>
    <dbReference type="NCBI Taxonomy" id="47600"/>
    <lineage>
        <taxon>Eukaryota</taxon>
        <taxon>Viridiplantae</taxon>
        <taxon>Streptophyta</taxon>
        <taxon>Embryophyta</taxon>
        <taxon>Tracheophyta</taxon>
        <taxon>Spermatophyta</taxon>
        <taxon>Magnoliopsida</taxon>
        <taxon>eudicotyledons</taxon>
        <taxon>Gunneridae</taxon>
        <taxon>Pentapetalae</taxon>
        <taxon>rosids</taxon>
        <taxon>malvids</taxon>
        <taxon>Malvales</taxon>
        <taxon>Malvaceae</taxon>
        <taxon>Malvoideae</taxon>
        <taxon>Gossypium</taxon>
    </lineage>
</organism>
<keyword evidence="4" id="KW-1185">Reference proteome</keyword>
<evidence type="ECO:0008006" key="5">
    <source>
        <dbReference type="Google" id="ProtNLM"/>
    </source>
</evidence>
<gene>
    <name evidence="3" type="ORF">CXB51_001405</name>
</gene>
<evidence type="ECO:0000259" key="2">
    <source>
        <dbReference type="Pfam" id="PF13976"/>
    </source>
</evidence>
<feature type="domain" description="GAG-pre-integrase" evidence="2">
    <location>
        <begin position="76"/>
        <end position="120"/>
    </location>
</feature>
<dbReference type="SUPFAM" id="SSF56672">
    <property type="entry name" value="DNA/RNA polymerases"/>
    <property type="match status" value="1"/>
</dbReference>
<dbReference type="InterPro" id="IPR025724">
    <property type="entry name" value="GAG-pre-integrase_dom"/>
</dbReference>
<dbReference type="OrthoDB" id="1722146at2759"/>
<reference evidence="3 4" key="1">
    <citation type="journal article" date="2021" name="bioRxiv">
        <title>The Gossypium anomalum genome as a resource for cotton improvement and evolutionary analysis of hybrid incompatibility.</title>
        <authorList>
            <person name="Grover C.E."/>
            <person name="Yuan D."/>
            <person name="Arick M.A."/>
            <person name="Miller E.R."/>
            <person name="Hu G."/>
            <person name="Peterson D.G."/>
            <person name="Wendel J.F."/>
            <person name="Udall J.A."/>
        </authorList>
    </citation>
    <scope>NUCLEOTIDE SEQUENCE [LARGE SCALE GENOMIC DNA]</scope>
    <source>
        <strain evidence="3">JFW-Udall</strain>
        <tissue evidence="3">Leaf</tissue>
    </source>
</reference>
<accession>A0A8J5ZL34</accession>
<dbReference type="AlphaFoldDB" id="A0A8J5ZL34"/>
<evidence type="ECO:0000259" key="1">
    <source>
        <dbReference type="Pfam" id="PF07727"/>
    </source>
</evidence>
<feature type="domain" description="Reverse transcriptase Ty1/copia-type" evidence="1">
    <location>
        <begin position="181"/>
        <end position="267"/>
    </location>
</feature>
<sequence>MVNASLTSISGIGFAVCTLNTTLSSTLDVPKFLANLLSVSTITKALNCKLEFFHDHCVFLDLQIGKTISSDTLCDGLYLLDQSSSMSQALFGDNKYVNREIIQWHRRLGHPSFTVLAKMGHTRLASLSGNRRPDLRTYGRKGQKKDAIIQSNLCPDSSLSDLEKEVYMRVPPRFEDKDTQGKGKITLLIVYVDDIIMTGNDKEEMARLKKQLAQEFEIKLLGKLQYFLGIEAARSKKGTFISQRKYVLDLLTEAILLGCKPAKSPIESNHKLQAGIDEMMDKERYQKLVKQLIYHTHTRLDIAYAVSLVR</sequence>
<name>A0A8J5ZL34_9ROSI</name>
<dbReference type="Proteomes" id="UP000701853">
    <property type="component" value="Chromosome 1"/>
</dbReference>
<evidence type="ECO:0000313" key="3">
    <source>
        <dbReference type="EMBL" id="KAG8503477.1"/>
    </source>
</evidence>
<dbReference type="InterPro" id="IPR013103">
    <property type="entry name" value="RVT_2"/>
</dbReference>
<dbReference type="Pfam" id="PF07727">
    <property type="entry name" value="RVT_2"/>
    <property type="match status" value="1"/>
</dbReference>
<dbReference type="Pfam" id="PF13976">
    <property type="entry name" value="gag_pre-integrs"/>
    <property type="match status" value="1"/>
</dbReference>